<dbReference type="CDD" id="cd00761">
    <property type="entry name" value="Glyco_tranf_GTA_type"/>
    <property type="match status" value="1"/>
</dbReference>
<dbReference type="InterPro" id="IPR050834">
    <property type="entry name" value="Glycosyltransf_2"/>
</dbReference>
<feature type="domain" description="Glycosyltransferase 2-like" evidence="1">
    <location>
        <begin position="7"/>
        <end position="142"/>
    </location>
</feature>
<evidence type="ECO:0000313" key="2">
    <source>
        <dbReference type="EMBL" id="KPQ29108.1"/>
    </source>
</evidence>
<proteinExistence type="predicted"/>
<dbReference type="EMBL" id="LJZQ01000008">
    <property type="protein sequence ID" value="KPQ29108.1"/>
    <property type="molecule type" value="Genomic_DNA"/>
</dbReference>
<dbReference type="OrthoDB" id="9069044at2"/>
<dbReference type="Gene3D" id="3.90.550.10">
    <property type="entry name" value="Spore Coat Polysaccharide Biosynthesis Protein SpsA, Chain A"/>
    <property type="match status" value="1"/>
</dbReference>
<name>A0A0P7YF52_9GAMM</name>
<dbReference type="PANTHER" id="PTHR43685">
    <property type="entry name" value="GLYCOSYLTRANSFERASE"/>
    <property type="match status" value="1"/>
</dbReference>
<dbReference type="STRING" id="1305731.GCA_000934705_00583"/>
<dbReference type="PANTHER" id="PTHR43685:SF11">
    <property type="entry name" value="GLYCOSYLTRANSFERASE TAGX-RELATED"/>
    <property type="match status" value="1"/>
</dbReference>
<dbReference type="InterPro" id="IPR029044">
    <property type="entry name" value="Nucleotide-diphossugar_trans"/>
</dbReference>
<dbReference type="GO" id="GO:0016740">
    <property type="term" value="F:transferase activity"/>
    <property type="evidence" value="ECO:0007669"/>
    <property type="project" value="UniProtKB-KW"/>
</dbReference>
<dbReference type="InterPro" id="IPR001173">
    <property type="entry name" value="Glyco_trans_2-like"/>
</dbReference>
<protein>
    <submittedName>
        <fullName evidence="2">Glycosyltransferases involved in cell wall biogenesis</fullName>
    </submittedName>
</protein>
<dbReference type="SUPFAM" id="SSF53448">
    <property type="entry name" value="Nucleotide-diphospho-sugar transferases"/>
    <property type="match status" value="1"/>
</dbReference>
<dbReference type="AlphaFoldDB" id="A0A0P7YF52"/>
<gene>
    <name evidence="2" type="ORF">HLUCCX14_07480</name>
</gene>
<reference evidence="2 3" key="1">
    <citation type="submission" date="2015-09" db="EMBL/GenBank/DDBJ databases">
        <title>Identification and resolution of microdiversity through metagenomic sequencing of parallel consortia.</title>
        <authorList>
            <person name="Nelson W.C."/>
            <person name="Romine M.F."/>
            <person name="Lindemann S.R."/>
        </authorList>
    </citation>
    <scope>NUCLEOTIDE SEQUENCE [LARGE SCALE GENOMIC DNA]</scope>
    <source>
        <strain evidence="2">HL-55</strain>
    </source>
</reference>
<comment type="caution">
    <text evidence="2">The sequence shown here is derived from an EMBL/GenBank/DDBJ whole genome shotgun (WGS) entry which is preliminary data.</text>
</comment>
<keyword evidence="2" id="KW-0808">Transferase</keyword>
<dbReference type="Proteomes" id="UP000050416">
    <property type="component" value="Unassembled WGS sequence"/>
</dbReference>
<evidence type="ECO:0000259" key="1">
    <source>
        <dbReference type="Pfam" id="PF00535"/>
    </source>
</evidence>
<dbReference type="PATRIC" id="fig|1305731.5.peg.311"/>
<organism evidence="2 3">
    <name type="scientific">Marinobacter excellens HL-55</name>
    <dbReference type="NCBI Taxonomy" id="1305731"/>
    <lineage>
        <taxon>Bacteria</taxon>
        <taxon>Pseudomonadati</taxon>
        <taxon>Pseudomonadota</taxon>
        <taxon>Gammaproteobacteria</taxon>
        <taxon>Pseudomonadales</taxon>
        <taxon>Marinobacteraceae</taxon>
        <taxon>Marinobacter</taxon>
    </lineage>
</organism>
<dbReference type="Pfam" id="PF00535">
    <property type="entry name" value="Glycos_transf_2"/>
    <property type="match status" value="1"/>
</dbReference>
<evidence type="ECO:0000313" key="3">
    <source>
        <dbReference type="Proteomes" id="UP000050416"/>
    </source>
</evidence>
<sequence>MEKKLVSVIIAAYRAEKTLNRAIDSLKAQTSGSWEAIIVDDNSPDGTYELARRMADSDKRIRAIKLDENGGPSAARNAGINASSGDWVAILDSDDEFSEKRLENFYDFIENNDCGIVFDNICDLAEVTGFKRPYWPHWNNVNEEIKLIEMLQGTCGVFKRNYGVLKPFIKKNELLRTGVFYDLSLRRGEDVNLYLRLMLSGVRVGRIPEIGYFYESSDQVNDDKASLNNLSDSYSGTIKVKIEHWDKMTLSERAWLSVRLARTLMSDDWTTYIDAKKKMDWGRIIVLMLKSSSVRTKVFFGVLAPKMYRLFSKA</sequence>
<accession>A0A0P7YF52</accession>